<name>A0A8J8B2B5_9FIRM</name>
<reference evidence="1" key="1">
    <citation type="submission" date="2021-04" db="EMBL/GenBank/DDBJ databases">
        <title>Sinoanaerobacter chloroacetimidivorans sp. nov., an obligate anaerobic bacterium isolated from anaerobic sludge.</title>
        <authorList>
            <person name="Bao Y."/>
        </authorList>
    </citation>
    <scope>NUCLEOTIDE SEQUENCE</scope>
    <source>
        <strain evidence="1">BAD-6</strain>
    </source>
</reference>
<organism evidence="1 2">
    <name type="scientific">Sinanaerobacter chloroacetimidivorans</name>
    <dbReference type="NCBI Taxonomy" id="2818044"/>
    <lineage>
        <taxon>Bacteria</taxon>
        <taxon>Bacillati</taxon>
        <taxon>Bacillota</taxon>
        <taxon>Clostridia</taxon>
        <taxon>Peptostreptococcales</taxon>
        <taxon>Anaerovoracaceae</taxon>
        <taxon>Sinanaerobacter</taxon>
    </lineage>
</organism>
<dbReference type="EMBL" id="JAGSND010000007">
    <property type="protein sequence ID" value="MBR0598552.1"/>
    <property type="molecule type" value="Genomic_DNA"/>
</dbReference>
<dbReference type="InterPro" id="IPR014958">
    <property type="entry name" value="DGC"/>
</dbReference>
<evidence type="ECO:0000313" key="2">
    <source>
        <dbReference type="Proteomes" id="UP000675664"/>
    </source>
</evidence>
<dbReference type="RefSeq" id="WP_227018674.1">
    <property type="nucleotide sequence ID" value="NZ_JAGSND010000007.1"/>
</dbReference>
<dbReference type="Proteomes" id="UP000675664">
    <property type="component" value="Unassembled WGS sequence"/>
</dbReference>
<comment type="caution">
    <text evidence="1">The sequence shown here is derived from an EMBL/GenBank/DDBJ whole genome shotgun (WGS) entry which is preliminary data.</text>
</comment>
<reference evidence="1" key="2">
    <citation type="submission" date="2021-04" db="EMBL/GenBank/DDBJ databases">
        <authorList>
            <person name="Liu J."/>
        </authorList>
    </citation>
    <scope>NUCLEOTIDE SEQUENCE</scope>
    <source>
        <strain evidence="1">BAD-6</strain>
    </source>
</reference>
<proteinExistence type="predicted"/>
<dbReference type="Pfam" id="PF08859">
    <property type="entry name" value="DGC"/>
    <property type="match status" value="1"/>
</dbReference>
<protein>
    <submittedName>
        <fullName evidence="1">Putative zinc-binding protein</fullName>
    </submittedName>
</protein>
<gene>
    <name evidence="1" type="ORF">KCX82_11735</name>
</gene>
<dbReference type="AlphaFoldDB" id="A0A8J8B2B5"/>
<keyword evidence="2" id="KW-1185">Reference proteome</keyword>
<evidence type="ECO:0000313" key="1">
    <source>
        <dbReference type="EMBL" id="MBR0598552.1"/>
    </source>
</evidence>
<sequence>MDNDDRVQCFTTCPGGSNVSLMAYKAVSVLTKDGNGKFIRLAGEKAPEKDKQRLAEANEFASEWILIEGCDKGCGKKILDDSGISVQKHFLVTSLGIERENSINYSPEELEKVITAIKDLLADA</sequence>
<accession>A0A8J8B2B5</accession>